<dbReference type="InterPro" id="IPR007842">
    <property type="entry name" value="HEPN_dom"/>
</dbReference>
<evidence type="ECO:0000313" key="2">
    <source>
        <dbReference type="EMBL" id="MBB5254447.1"/>
    </source>
</evidence>
<sequence length="149" mass="17222">MNKKLFVFIGKSRFVMHELHYVLCKRSLEYLKASEDSLNRGLYDVSGLLAQISAELSIKSTILFLGYSFPETHEIRKLLSILSSLTLRDEIQNFVKSRRGELILLENARTRGQYLSYGLDREDAEVCLNIAKEIISLMKKIWGNKWCSD</sequence>
<accession>A0A7J9RTX4</accession>
<dbReference type="Gene3D" id="1.20.120.330">
    <property type="entry name" value="Nucleotidyltransferases domain 2"/>
    <property type="match status" value="1"/>
</dbReference>
<evidence type="ECO:0000259" key="1">
    <source>
        <dbReference type="PROSITE" id="PS50910"/>
    </source>
</evidence>
<evidence type="ECO:0000313" key="3">
    <source>
        <dbReference type="Proteomes" id="UP000582213"/>
    </source>
</evidence>
<dbReference type="PROSITE" id="PS50910">
    <property type="entry name" value="HEPN"/>
    <property type="match status" value="1"/>
</dbReference>
<protein>
    <submittedName>
        <fullName evidence="2">HEPN domain-containing protein</fullName>
    </submittedName>
</protein>
<reference evidence="2 3" key="1">
    <citation type="submission" date="2020-08" db="EMBL/GenBank/DDBJ databases">
        <title>Genomic Encyclopedia of Type Strains, Phase IV (KMG-IV): sequencing the most valuable type-strain genomes for metagenomic binning, comparative biology and taxonomic classification.</title>
        <authorList>
            <person name="Goeker M."/>
        </authorList>
    </citation>
    <scope>NUCLEOTIDE SEQUENCE [LARGE SCALE GENOMIC DNA]</scope>
    <source>
        <strain evidence="2 3">DSM 12421</strain>
    </source>
</reference>
<proteinExistence type="predicted"/>
<organism evidence="2 3">
    <name type="scientific">Sulfurisphaera ohwakuensis</name>
    <dbReference type="NCBI Taxonomy" id="69656"/>
    <lineage>
        <taxon>Archaea</taxon>
        <taxon>Thermoproteota</taxon>
        <taxon>Thermoprotei</taxon>
        <taxon>Sulfolobales</taxon>
        <taxon>Sulfolobaceae</taxon>
        <taxon>Sulfurisphaera</taxon>
    </lineage>
</organism>
<dbReference type="EMBL" id="JACHFY010000015">
    <property type="protein sequence ID" value="MBB5254447.1"/>
    <property type="molecule type" value="Genomic_DNA"/>
</dbReference>
<comment type="caution">
    <text evidence="2">The sequence shown here is derived from an EMBL/GenBank/DDBJ whole genome shotgun (WGS) entry which is preliminary data.</text>
</comment>
<dbReference type="SUPFAM" id="SSF81593">
    <property type="entry name" value="Nucleotidyltransferase substrate binding subunit/domain"/>
    <property type="match status" value="1"/>
</dbReference>
<gene>
    <name evidence="2" type="ORF">HNQ62_002221</name>
</gene>
<dbReference type="Pfam" id="PF05168">
    <property type="entry name" value="HEPN"/>
    <property type="match status" value="1"/>
</dbReference>
<dbReference type="Proteomes" id="UP000582213">
    <property type="component" value="Unassembled WGS sequence"/>
</dbReference>
<dbReference type="AlphaFoldDB" id="A0A7J9RTX4"/>
<feature type="domain" description="HEPN" evidence="1">
    <location>
        <begin position="24"/>
        <end position="134"/>
    </location>
</feature>
<name>A0A7J9RTX4_SULOH</name>
<dbReference type="SMART" id="SM00748">
    <property type="entry name" value="HEPN"/>
    <property type="match status" value="1"/>
</dbReference>